<dbReference type="SUPFAM" id="SSF54909">
    <property type="entry name" value="Dimeric alpha+beta barrel"/>
    <property type="match status" value="1"/>
</dbReference>
<sequence length="406" mass="43292">MTANPSSNRRSFLRGAMAAGVGGAVTTASAVAPAALHTIPAARAVPPFHGIHQAGVADPPPDGAQGITASFDVIAENPAELTDLFRILTERARLLAAGGPPAAVGITAPPADNGVLGPDLPENGPVITVGVGASLFDERYGLSGKRPAGLTAMPMFPNDNLRPAWCHGDLSLQLTAADADVCVHALRDITRATRGAMQPRWRMNGFVSPPRPSGTPRNLFGFKDGIANPGSVDFGRLVWAGTGEPAWAAGGTYQVIRLIRMLVEFWDRVAITEQENMFGRVRDTGAPLSGNHESDLPDYSDDPTGLVIPLNAHIRLANPRTPDSAGSQILRRSFNYDRGNDDAGNLDQGLIFQCYQRDPHAQFEVVQRRLLDEPLVDYISPFGGGYFFVLPGVRDAADFYARALLT</sequence>
<keyword evidence="4" id="KW-0479">Metal-binding</keyword>
<comment type="cofactor">
    <cofactor evidence="1">
        <name>heme b</name>
        <dbReference type="ChEBI" id="CHEBI:60344"/>
    </cofactor>
</comment>
<reference evidence="12 13" key="1">
    <citation type="submission" date="2019-10" db="EMBL/GenBank/DDBJ databases">
        <title>Nocardia macrotermitis sp. nov. and Nocardia aurantia sp. nov., isolated from the gut of fungus growing-termite Macrotermes natalensis.</title>
        <authorList>
            <person name="Benndorf R."/>
            <person name="Schwitalla J."/>
            <person name="Martin K."/>
            <person name="De Beer W."/>
            <person name="Kaster A.-K."/>
            <person name="Vollmers J."/>
            <person name="Poulsen M."/>
            <person name="Beemelmanns C."/>
        </authorList>
    </citation>
    <scope>NUCLEOTIDE SEQUENCE [LARGE SCALE GENOMIC DNA]</scope>
    <source>
        <strain evidence="12 13">RB20</strain>
    </source>
</reference>
<protein>
    <submittedName>
        <fullName evidence="12">Deferrochelatase/peroxidase EfeB</fullName>
        <ecNumber evidence="12">1.11.1.-</ecNumber>
    </submittedName>
</protein>
<dbReference type="PROSITE" id="PS51404">
    <property type="entry name" value="DYP_PEROXIDASE"/>
    <property type="match status" value="1"/>
</dbReference>
<evidence type="ECO:0000256" key="3">
    <source>
        <dbReference type="ARBA" id="ARBA00022617"/>
    </source>
</evidence>
<name>A0A7K0CZY4_9NOCA</name>
<keyword evidence="5 9" id="KW-0732">Signal</keyword>
<evidence type="ECO:0000256" key="5">
    <source>
        <dbReference type="ARBA" id="ARBA00022729"/>
    </source>
</evidence>
<evidence type="ECO:0000256" key="1">
    <source>
        <dbReference type="ARBA" id="ARBA00001970"/>
    </source>
</evidence>
<dbReference type="InterPro" id="IPR006314">
    <property type="entry name" value="Dyp_peroxidase"/>
</dbReference>
<keyword evidence="7" id="KW-0408">Iron</keyword>
<dbReference type="NCBIfam" id="TIGR01413">
    <property type="entry name" value="Dyp_perox_fam"/>
    <property type="match status" value="1"/>
</dbReference>
<feature type="chain" id="PRO_5029851872" evidence="9">
    <location>
        <begin position="31"/>
        <end position="406"/>
    </location>
</feature>
<dbReference type="InterPro" id="IPR011008">
    <property type="entry name" value="Dimeric_a/b-barrel"/>
</dbReference>
<accession>A0A7K0CZY4</accession>
<feature type="domain" description="Dyp-type peroxidase C-terminal" evidence="11">
    <location>
        <begin position="215"/>
        <end position="393"/>
    </location>
</feature>
<comment type="similarity">
    <text evidence="8">Belongs to the DyP-type peroxidase family.</text>
</comment>
<keyword evidence="13" id="KW-1185">Reference proteome</keyword>
<evidence type="ECO:0000259" key="10">
    <source>
        <dbReference type="Pfam" id="PF04261"/>
    </source>
</evidence>
<dbReference type="AlphaFoldDB" id="A0A7K0CZY4"/>
<dbReference type="Pfam" id="PF20628">
    <property type="entry name" value="Dyp_perox_C"/>
    <property type="match status" value="1"/>
</dbReference>
<proteinExistence type="inferred from homology"/>
<dbReference type="Proteomes" id="UP000438448">
    <property type="component" value="Unassembled WGS sequence"/>
</dbReference>
<dbReference type="PROSITE" id="PS51318">
    <property type="entry name" value="TAT"/>
    <property type="match status" value="1"/>
</dbReference>
<keyword evidence="2 12" id="KW-0575">Peroxidase</keyword>
<comment type="caution">
    <text evidence="12">The sequence shown here is derived from an EMBL/GenBank/DDBJ whole genome shotgun (WGS) entry which is preliminary data.</text>
</comment>
<dbReference type="GO" id="GO:0005829">
    <property type="term" value="C:cytosol"/>
    <property type="evidence" value="ECO:0007669"/>
    <property type="project" value="TreeGrafter"/>
</dbReference>
<dbReference type="InterPro" id="IPR048327">
    <property type="entry name" value="Dyp_perox_N"/>
</dbReference>
<dbReference type="GO" id="GO:0020037">
    <property type="term" value="F:heme binding"/>
    <property type="evidence" value="ECO:0007669"/>
    <property type="project" value="InterPro"/>
</dbReference>
<evidence type="ECO:0000256" key="8">
    <source>
        <dbReference type="ARBA" id="ARBA00025737"/>
    </source>
</evidence>
<evidence type="ECO:0000256" key="7">
    <source>
        <dbReference type="ARBA" id="ARBA00023004"/>
    </source>
</evidence>
<keyword evidence="3" id="KW-0349">Heme</keyword>
<dbReference type="EMBL" id="WEGK01000004">
    <property type="protein sequence ID" value="MQY19020.1"/>
    <property type="molecule type" value="Genomic_DNA"/>
</dbReference>
<evidence type="ECO:0000259" key="11">
    <source>
        <dbReference type="Pfam" id="PF20628"/>
    </source>
</evidence>
<dbReference type="InterPro" id="IPR048328">
    <property type="entry name" value="Dyp_perox_C"/>
</dbReference>
<gene>
    <name evidence="12" type="primary">efeB_2</name>
    <name evidence="12" type="ORF">NRB20_21040</name>
</gene>
<evidence type="ECO:0000313" key="13">
    <source>
        <dbReference type="Proteomes" id="UP000438448"/>
    </source>
</evidence>
<feature type="signal peptide" evidence="9">
    <location>
        <begin position="1"/>
        <end position="30"/>
    </location>
</feature>
<dbReference type="InterPro" id="IPR006311">
    <property type="entry name" value="TAT_signal"/>
</dbReference>
<evidence type="ECO:0000313" key="12">
    <source>
        <dbReference type="EMBL" id="MQY19020.1"/>
    </source>
</evidence>
<dbReference type="Pfam" id="PF04261">
    <property type="entry name" value="Dyp_perox_N"/>
    <property type="match status" value="1"/>
</dbReference>
<dbReference type="PANTHER" id="PTHR30521">
    <property type="entry name" value="DEFERROCHELATASE/PEROXIDASE"/>
    <property type="match status" value="1"/>
</dbReference>
<organism evidence="12 13">
    <name type="scientific">Nocardia macrotermitis</name>
    <dbReference type="NCBI Taxonomy" id="2585198"/>
    <lineage>
        <taxon>Bacteria</taxon>
        <taxon>Bacillati</taxon>
        <taxon>Actinomycetota</taxon>
        <taxon>Actinomycetes</taxon>
        <taxon>Mycobacteriales</taxon>
        <taxon>Nocardiaceae</taxon>
        <taxon>Nocardia</taxon>
    </lineage>
</organism>
<evidence type="ECO:0000256" key="6">
    <source>
        <dbReference type="ARBA" id="ARBA00023002"/>
    </source>
</evidence>
<keyword evidence="6 12" id="KW-0560">Oxidoreductase</keyword>
<evidence type="ECO:0000256" key="4">
    <source>
        <dbReference type="ARBA" id="ARBA00022723"/>
    </source>
</evidence>
<feature type="domain" description="Dyp-type peroxidase N-terminal" evidence="10">
    <location>
        <begin position="60"/>
        <end position="206"/>
    </location>
</feature>
<dbReference type="EC" id="1.11.1.-" evidence="12"/>
<evidence type="ECO:0000256" key="2">
    <source>
        <dbReference type="ARBA" id="ARBA00022559"/>
    </source>
</evidence>
<dbReference type="PANTHER" id="PTHR30521:SF4">
    <property type="entry name" value="DEFERROCHELATASE"/>
    <property type="match status" value="1"/>
</dbReference>
<evidence type="ECO:0000256" key="9">
    <source>
        <dbReference type="SAM" id="SignalP"/>
    </source>
</evidence>
<dbReference type="GO" id="GO:0046872">
    <property type="term" value="F:metal ion binding"/>
    <property type="evidence" value="ECO:0007669"/>
    <property type="project" value="UniProtKB-KW"/>
</dbReference>
<dbReference type="GO" id="GO:0004601">
    <property type="term" value="F:peroxidase activity"/>
    <property type="evidence" value="ECO:0007669"/>
    <property type="project" value="UniProtKB-KW"/>
</dbReference>